<dbReference type="InterPro" id="IPR040521">
    <property type="entry name" value="KDZ"/>
</dbReference>
<sequence>MEDTDMVSGDIGGWMDDDDGNALEIAEANSTSTPLVINVADLVPFGHNTHGWDFGIEVFDIYDLSRSALIPRDSDTEASVALVHAGYLGNTPEQPSFAISLHTLELLFTIRLYKASFSIEAFTRVLCYTYSLPYRRFYRTAISNSFDVYLNIRRCVDKRVQQALGHDTPNYRVLNSCPACCYKLEDEPELTFSRMWVCDGNNSLRHMAPLGGRRTGDTRIFHESNYFLSAEYVDCFADEVKPKPEHHKSNENDDDDENDEDQDNDGLENGGDPTDGSADASLSSCTKNWKAASADSKKRMWNVFVETGLFASACRHGFILWLADMIRSGELAKYGLAMVAKSLEVLDDGWVMAYDIGCSFSSTINSSSLGPCFNERKCRTCVNAFHGYSHNFLCQLFFHPLNIAGMGLEDLETLERVFSSSNQLVPITRYATAYRRRVLIDLYFRQWDDEKYQNLANMLHNNYLQALEIIETDSRDLNEGLMALGLTTEDLERYYADEAQHFKNLGTESDEDLHAIAYVQLLQQYREISKQYENMSSQFRTQTPADYRALLPSDSYNTNLSITRKTETNRRYLSEKRDQIHFELVQLECSMNIAEGERWRPTDTAYIKTLEYMNTREYRQALEHLHKLVIQRLYELHRVNLSQTGYKMRTHIANALQKRSKAIRRAVNRYNKAAMSLNPQQLTLDWTKVSHFSFLDQFNILQDTRHSVLVRRSYLRHMLSST</sequence>
<evidence type="ECO:0000313" key="2">
    <source>
        <dbReference type="EMBL" id="THU89328.1"/>
    </source>
</evidence>
<dbReference type="AlphaFoldDB" id="A0A4S8LKZ2"/>
<dbReference type="Proteomes" id="UP000297245">
    <property type="component" value="Unassembled WGS sequence"/>
</dbReference>
<gene>
    <name evidence="2" type="ORF">K435DRAFT_821451</name>
</gene>
<dbReference type="EMBL" id="ML179372">
    <property type="protein sequence ID" value="THU89328.1"/>
    <property type="molecule type" value="Genomic_DNA"/>
</dbReference>
<keyword evidence="3" id="KW-1185">Reference proteome</keyword>
<dbReference type="PANTHER" id="PTHR33096:SF1">
    <property type="entry name" value="CXC1-LIKE CYSTEINE CLUSTER ASSOCIATED WITH KDZ TRANSPOSASES DOMAIN-CONTAINING PROTEIN"/>
    <property type="match status" value="1"/>
</dbReference>
<feature type="compositionally biased region" description="Basic and acidic residues" evidence="1">
    <location>
        <begin position="242"/>
        <end position="251"/>
    </location>
</feature>
<name>A0A4S8LKZ2_DENBC</name>
<reference evidence="2 3" key="1">
    <citation type="journal article" date="2019" name="Nat. Ecol. Evol.">
        <title>Megaphylogeny resolves global patterns of mushroom evolution.</title>
        <authorList>
            <person name="Varga T."/>
            <person name="Krizsan K."/>
            <person name="Foldi C."/>
            <person name="Dima B."/>
            <person name="Sanchez-Garcia M."/>
            <person name="Sanchez-Ramirez S."/>
            <person name="Szollosi G.J."/>
            <person name="Szarkandi J.G."/>
            <person name="Papp V."/>
            <person name="Albert L."/>
            <person name="Andreopoulos W."/>
            <person name="Angelini C."/>
            <person name="Antonin V."/>
            <person name="Barry K.W."/>
            <person name="Bougher N.L."/>
            <person name="Buchanan P."/>
            <person name="Buyck B."/>
            <person name="Bense V."/>
            <person name="Catcheside P."/>
            <person name="Chovatia M."/>
            <person name="Cooper J."/>
            <person name="Damon W."/>
            <person name="Desjardin D."/>
            <person name="Finy P."/>
            <person name="Geml J."/>
            <person name="Haridas S."/>
            <person name="Hughes K."/>
            <person name="Justo A."/>
            <person name="Karasinski D."/>
            <person name="Kautmanova I."/>
            <person name="Kiss B."/>
            <person name="Kocsube S."/>
            <person name="Kotiranta H."/>
            <person name="LaButti K.M."/>
            <person name="Lechner B.E."/>
            <person name="Liimatainen K."/>
            <person name="Lipzen A."/>
            <person name="Lukacs Z."/>
            <person name="Mihaltcheva S."/>
            <person name="Morgado L.N."/>
            <person name="Niskanen T."/>
            <person name="Noordeloos M.E."/>
            <person name="Ohm R.A."/>
            <person name="Ortiz-Santana B."/>
            <person name="Ovrebo C."/>
            <person name="Racz N."/>
            <person name="Riley R."/>
            <person name="Savchenko A."/>
            <person name="Shiryaev A."/>
            <person name="Soop K."/>
            <person name="Spirin V."/>
            <person name="Szebenyi C."/>
            <person name="Tomsovsky M."/>
            <person name="Tulloss R.E."/>
            <person name="Uehling J."/>
            <person name="Grigoriev I.V."/>
            <person name="Vagvolgyi C."/>
            <person name="Papp T."/>
            <person name="Martin F.M."/>
            <person name="Miettinen O."/>
            <person name="Hibbett D.S."/>
            <person name="Nagy L.G."/>
        </authorList>
    </citation>
    <scope>NUCLEOTIDE SEQUENCE [LARGE SCALE GENOMIC DNA]</scope>
    <source>
        <strain evidence="2 3">CBS 962.96</strain>
    </source>
</reference>
<evidence type="ECO:0000313" key="3">
    <source>
        <dbReference type="Proteomes" id="UP000297245"/>
    </source>
</evidence>
<feature type="compositionally biased region" description="Acidic residues" evidence="1">
    <location>
        <begin position="252"/>
        <end position="266"/>
    </location>
</feature>
<dbReference type="Pfam" id="PF18758">
    <property type="entry name" value="KDZ"/>
    <property type="match status" value="1"/>
</dbReference>
<evidence type="ECO:0008006" key="4">
    <source>
        <dbReference type="Google" id="ProtNLM"/>
    </source>
</evidence>
<dbReference type="OrthoDB" id="2505969at2759"/>
<organism evidence="2 3">
    <name type="scientific">Dendrothele bispora (strain CBS 962.96)</name>
    <dbReference type="NCBI Taxonomy" id="1314807"/>
    <lineage>
        <taxon>Eukaryota</taxon>
        <taxon>Fungi</taxon>
        <taxon>Dikarya</taxon>
        <taxon>Basidiomycota</taxon>
        <taxon>Agaricomycotina</taxon>
        <taxon>Agaricomycetes</taxon>
        <taxon>Agaricomycetidae</taxon>
        <taxon>Agaricales</taxon>
        <taxon>Agaricales incertae sedis</taxon>
        <taxon>Dendrothele</taxon>
    </lineage>
</organism>
<dbReference type="PANTHER" id="PTHR33096">
    <property type="entry name" value="CXC2 DOMAIN-CONTAINING PROTEIN"/>
    <property type="match status" value="1"/>
</dbReference>
<feature type="region of interest" description="Disordered" evidence="1">
    <location>
        <begin position="242"/>
        <end position="282"/>
    </location>
</feature>
<proteinExistence type="predicted"/>
<evidence type="ECO:0000256" key="1">
    <source>
        <dbReference type="SAM" id="MobiDB-lite"/>
    </source>
</evidence>
<protein>
    <recommendedName>
        <fullName evidence="4">CxC2-like cysteine cluster KDZ transposase-associated domain-containing protein</fullName>
    </recommendedName>
</protein>
<accession>A0A4S8LKZ2</accession>